<evidence type="ECO:0000313" key="7">
    <source>
        <dbReference type="EMBL" id="QSR24305.1"/>
    </source>
</evidence>
<sequence length="183" mass="20460">MRLLVTRDDYFASAMDLLATEGAGRLKIAVLCKRLKVTTGSFYGYFGSLDGFVEQFLEYWEEEQTNRIERLVAASEDPLERVLVMKRLVATVPHAAEAAIRGWAHTNAAVDVVQKRVDEHRVRALQDVLASVIPDAAEAHRLAVMGITLLVGLQQWRSPVTPADFDLVFDSYEQMVLARVARG</sequence>
<evidence type="ECO:0000313" key="9">
    <source>
        <dbReference type="Proteomes" id="UP000662818"/>
    </source>
</evidence>
<gene>
    <name evidence="6" type="ORF">BJ993_002273</name>
    <name evidence="7" type="ORF">CFH99_01535</name>
</gene>
<dbReference type="InterPro" id="IPR009057">
    <property type="entry name" value="Homeodomain-like_sf"/>
</dbReference>
<evidence type="ECO:0000313" key="8">
    <source>
        <dbReference type="Proteomes" id="UP000562045"/>
    </source>
</evidence>
<reference evidence="7 9" key="1">
    <citation type="submission" date="2017-06" db="EMBL/GenBank/DDBJ databases">
        <title>Complete Genome Sequence of the Soil Carbazole-Degrading Bacterium Nocardioides aromaticivorans IC177.</title>
        <authorList>
            <person name="Vejarano F."/>
            <person name="Suzuki-Minakuchi C."/>
            <person name="Ohtsubo Y."/>
            <person name="Tsuda M."/>
            <person name="Okada K."/>
            <person name="Nojiri H."/>
        </authorList>
    </citation>
    <scope>NUCLEOTIDE SEQUENCE [LARGE SCALE GENOMIC DNA]</scope>
    <source>
        <strain evidence="7 9">IC177</strain>
    </source>
</reference>
<protein>
    <submittedName>
        <fullName evidence="6 7">AcrR family transcriptional regulator</fullName>
    </submittedName>
</protein>
<proteinExistence type="predicted"/>
<dbReference type="InterPro" id="IPR001647">
    <property type="entry name" value="HTH_TetR"/>
</dbReference>
<dbReference type="SUPFAM" id="SSF46689">
    <property type="entry name" value="Homeodomain-like"/>
    <property type="match status" value="1"/>
</dbReference>
<feature type="domain" description="HTH tetR-type" evidence="5">
    <location>
        <begin position="4"/>
        <end position="64"/>
    </location>
</feature>
<dbReference type="AlphaFoldDB" id="A0A7Z0CNH7"/>
<evidence type="ECO:0000256" key="3">
    <source>
        <dbReference type="ARBA" id="ARBA00023163"/>
    </source>
</evidence>
<keyword evidence="3" id="KW-0804">Transcription</keyword>
<evidence type="ECO:0000256" key="1">
    <source>
        <dbReference type="ARBA" id="ARBA00023015"/>
    </source>
</evidence>
<keyword evidence="1" id="KW-0805">Transcription regulation</keyword>
<dbReference type="PROSITE" id="PS50977">
    <property type="entry name" value="HTH_TETR_2"/>
    <property type="match status" value="1"/>
</dbReference>
<dbReference type="PANTHER" id="PTHR47506">
    <property type="entry name" value="TRANSCRIPTIONAL REGULATORY PROTEIN"/>
    <property type="match status" value="1"/>
</dbReference>
<evidence type="ECO:0000256" key="2">
    <source>
        <dbReference type="ARBA" id="ARBA00023125"/>
    </source>
</evidence>
<evidence type="ECO:0000313" key="6">
    <source>
        <dbReference type="EMBL" id="NYI45193.1"/>
    </source>
</evidence>
<feature type="DNA-binding region" description="H-T-H motif" evidence="4">
    <location>
        <begin position="27"/>
        <end position="46"/>
    </location>
</feature>
<keyword evidence="9" id="KW-1185">Reference proteome</keyword>
<dbReference type="EMBL" id="JACBZM010000001">
    <property type="protein sequence ID" value="NYI45193.1"/>
    <property type="molecule type" value="Genomic_DNA"/>
</dbReference>
<dbReference type="Proteomes" id="UP000662818">
    <property type="component" value="Chromosome"/>
</dbReference>
<dbReference type="Gene3D" id="1.10.357.10">
    <property type="entry name" value="Tetracycline Repressor, domain 2"/>
    <property type="match status" value="1"/>
</dbReference>
<evidence type="ECO:0000259" key="5">
    <source>
        <dbReference type="PROSITE" id="PS50977"/>
    </source>
</evidence>
<reference evidence="6 8" key="2">
    <citation type="submission" date="2020-07" db="EMBL/GenBank/DDBJ databases">
        <title>Sequencing the genomes of 1000 actinobacteria strains.</title>
        <authorList>
            <person name="Klenk H.-P."/>
        </authorList>
    </citation>
    <scope>NUCLEOTIDE SEQUENCE [LARGE SCALE GENOMIC DNA]</scope>
    <source>
        <strain evidence="6 8">DSM 15131</strain>
    </source>
</reference>
<dbReference type="Proteomes" id="UP000562045">
    <property type="component" value="Unassembled WGS sequence"/>
</dbReference>
<accession>A0A7Z0CNH7</accession>
<dbReference type="EMBL" id="CP022295">
    <property type="protein sequence ID" value="QSR24305.1"/>
    <property type="molecule type" value="Genomic_DNA"/>
</dbReference>
<organism evidence="6 8">
    <name type="scientific">Nocardioides aromaticivorans</name>
    <dbReference type="NCBI Taxonomy" id="200618"/>
    <lineage>
        <taxon>Bacteria</taxon>
        <taxon>Bacillati</taxon>
        <taxon>Actinomycetota</taxon>
        <taxon>Actinomycetes</taxon>
        <taxon>Propionibacteriales</taxon>
        <taxon>Nocardioidaceae</taxon>
        <taxon>Nocardioides</taxon>
    </lineage>
</organism>
<name>A0A7Z0CNH7_9ACTN</name>
<dbReference type="Pfam" id="PF00440">
    <property type="entry name" value="TetR_N"/>
    <property type="match status" value="1"/>
</dbReference>
<dbReference type="RefSeq" id="WP_036543595.1">
    <property type="nucleotide sequence ID" value="NZ_CP022295.1"/>
</dbReference>
<keyword evidence="2 4" id="KW-0238">DNA-binding</keyword>
<dbReference type="GO" id="GO:0003677">
    <property type="term" value="F:DNA binding"/>
    <property type="evidence" value="ECO:0007669"/>
    <property type="project" value="UniProtKB-UniRule"/>
</dbReference>
<dbReference type="PANTHER" id="PTHR47506:SF1">
    <property type="entry name" value="HTH-TYPE TRANSCRIPTIONAL REGULATOR YJDC"/>
    <property type="match status" value="1"/>
</dbReference>
<evidence type="ECO:0000256" key="4">
    <source>
        <dbReference type="PROSITE-ProRule" id="PRU00335"/>
    </source>
</evidence>